<dbReference type="RefSeq" id="WP_010034528.1">
    <property type="nucleotide sequence ID" value="NZ_CP025958.1"/>
</dbReference>
<organism evidence="2 3">
    <name type="scientific">Gemmata obscuriglobus</name>
    <dbReference type="NCBI Taxonomy" id="114"/>
    <lineage>
        <taxon>Bacteria</taxon>
        <taxon>Pseudomonadati</taxon>
        <taxon>Planctomycetota</taxon>
        <taxon>Planctomycetia</taxon>
        <taxon>Gemmatales</taxon>
        <taxon>Gemmataceae</taxon>
        <taxon>Gemmata</taxon>
    </lineage>
</organism>
<dbReference type="AlphaFoldDB" id="A0A2Z3HAX6"/>
<proteinExistence type="predicted"/>
<reference evidence="2 3" key="1">
    <citation type="submission" date="2018-01" db="EMBL/GenBank/DDBJ databases">
        <title>G. obscuriglobus.</title>
        <authorList>
            <person name="Franke J."/>
            <person name="Blomberg W."/>
            <person name="Selmecki A."/>
        </authorList>
    </citation>
    <scope>NUCLEOTIDE SEQUENCE [LARGE SCALE GENOMIC DNA]</scope>
    <source>
        <strain evidence="2 3">DSM 5831</strain>
    </source>
</reference>
<dbReference type="EMBL" id="CP025958">
    <property type="protein sequence ID" value="AWM40105.1"/>
    <property type="molecule type" value="Genomic_DNA"/>
</dbReference>
<protein>
    <recommendedName>
        <fullName evidence="4">Carboxypeptidase regulatory-like domain-containing protein</fullName>
    </recommendedName>
</protein>
<sequence length="138" mass="14195">MRVLRFAGAVTAFAAAVALVGCSDGPELADVSGTVSYDGKPLDDGAITFVPADGKGGTAGGVIKDGKYTAARVPIGHTKVVISGSKVVGKKKVYPTPNSPEMPVTAELLPPKYSDPAKTELAHEVKSGTNEKNWELGK</sequence>
<dbReference type="Proteomes" id="UP000245802">
    <property type="component" value="Chromosome"/>
</dbReference>
<name>A0A2Z3HAX6_9BACT</name>
<dbReference type="OrthoDB" id="291697at2"/>
<evidence type="ECO:0000256" key="1">
    <source>
        <dbReference type="SAM" id="MobiDB-lite"/>
    </source>
</evidence>
<dbReference type="KEGG" id="gog:C1280_25940"/>
<feature type="compositionally biased region" description="Basic and acidic residues" evidence="1">
    <location>
        <begin position="115"/>
        <end position="126"/>
    </location>
</feature>
<keyword evidence="3" id="KW-1185">Reference proteome</keyword>
<evidence type="ECO:0000313" key="3">
    <source>
        <dbReference type="Proteomes" id="UP000245802"/>
    </source>
</evidence>
<dbReference type="PROSITE" id="PS51257">
    <property type="entry name" value="PROKAR_LIPOPROTEIN"/>
    <property type="match status" value="1"/>
</dbReference>
<gene>
    <name evidence="2" type="ORF">C1280_25940</name>
</gene>
<evidence type="ECO:0000313" key="2">
    <source>
        <dbReference type="EMBL" id="AWM40105.1"/>
    </source>
</evidence>
<evidence type="ECO:0008006" key="4">
    <source>
        <dbReference type="Google" id="ProtNLM"/>
    </source>
</evidence>
<feature type="region of interest" description="Disordered" evidence="1">
    <location>
        <begin position="93"/>
        <end position="138"/>
    </location>
</feature>
<accession>A0A2Z3HAX6</accession>